<dbReference type="AlphaFoldDB" id="S6B0Z6"/>
<evidence type="ECO:0008006" key="3">
    <source>
        <dbReference type="Google" id="ProtNLM"/>
    </source>
</evidence>
<keyword evidence="1" id="KW-0732">Signal</keyword>
<reference evidence="2" key="1">
    <citation type="journal article" date="2014" name="BMC Genomics">
        <title>The Babesia bovis gene and promoter model: an update from full-length EST analysis.</title>
        <authorList>
            <person name="Yamagishi J."/>
            <person name="Wakaguri H."/>
            <person name="Yokoyama N."/>
            <person name="Yamashita R."/>
            <person name="Suzuki Y."/>
            <person name="Xuan X."/>
            <person name="Igarashi I."/>
        </authorList>
    </citation>
    <scope>NUCLEOTIDE SEQUENCE</scope>
    <source>
        <strain evidence="2">Texas</strain>
    </source>
</reference>
<dbReference type="EMBL" id="AK441224">
    <property type="protein sequence ID" value="BAN65018.1"/>
    <property type="molecule type" value="mRNA"/>
</dbReference>
<protein>
    <recommendedName>
        <fullName evidence="3">Secreted protein</fullName>
    </recommendedName>
</protein>
<sequence>MVRTILHITRGLLWFHVLFQQNSQLVQILHYLEAPHLVVNNAHRVLGHGNRLCLPPNLDHDRRHDHLPESEKY</sequence>
<evidence type="ECO:0000313" key="2">
    <source>
        <dbReference type="EMBL" id="BAN65018.1"/>
    </source>
</evidence>
<feature type="chain" id="PRO_5004536289" description="Secreted protein" evidence="1">
    <location>
        <begin position="21"/>
        <end position="73"/>
    </location>
</feature>
<organism evidence="2">
    <name type="scientific">Babesia bovis</name>
    <dbReference type="NCBI Taxonomy" id="5865"/>
    <lineage>
        <taxon>Eukaryota</taxon>
        <taxon>Sar</taxon>
        <taxon>Alveolata</taxon>
        <taxon>Apicomplexa</taxon>
        <taxon>Aconoidasida</taxon>
        <taxon>Piroplasmida</taxon>
        <taxon>Babesiidae</taxon>
        <taxon>Babesia</taxon>
    </lineage>
</organism>
<evidence type="ECO:0000256" key="1">
    <source>
        <dbReference type="SAM" id="SignalP"/>
    </source>
</evidence>
<feature type="signal peptide" evidence="1">
    <location>
        <begin position="1"/>
        <end position="20"/>
    </location>
</feature>
<proteinExistence type="evidence at transcript level"/>
<name>S6B0Z6_BABBO</name>
<accession>S6B0Z6</accession>